<dbReference type="SMART" id="SM00342">
    <property type="entry name" value="HTH_ARAC"/>
    <property type="match status" value="1"/>
</dbReference>
<accession>A0A7W4ICT2</accession>
<dbReference type="PANTHER" id="PTHR47894">
    <property type="entry name" value="HTH-TYPE TRANSCRIPTIONAL REGULATOR GADX"/>
    <property type="match status" value="1"/>
</dbReference>
<dbReference type="PROSITE" id="PS01124">
    <property type="entry name" value="HTH_ARAC_FAMILY_2"/>
    <property type="match status" value="1"/>
</dbReference>
<keyword evidence="1" id="KW-0238">DNA-binding</keyword>
<dbReference type="InterPro" id="IPR032687">
    <property type="entry name" value="AraC-type_N"/>
</dbReference>
<name>A0A7W4ICT2_9PROT</name>
<dbReference type="GO" id="GO:0005829">
    <property type="term" value="C:cytosol"/>
    <property type="evidence" value="ECO:0007669"/>
    <property type="project" value="TreeGrafter"/>
</dbReference>
<evidence type="ECO:0000313" key="3">
    <source>
        <dbReference type="EMBL" id="MBB2160531.1"/>
    </source>
</evidence>
<sequence length="336" mass="38738">MREQQPTLPSYPFLRASTLRPIVQHLVRRGFDTKDSFKKYGINMEDLRNPYSFVSLNAYVRLFEFAASRLNSPTLGADIGNGFRPSDLGPRGVLFSLSGSLRRAIQRITEDGDTFQSHSALYFDSDPEMSTLHYAIRDRRLWPRRQDAEYSLASLCQMIRVYFHPDWRPVEIRFEHDDSGQARRLEHLFRSPVVFNAPGNAIVFENTRLDEIVREEDGGLINILERHIADISGNIVHDEIMASVRALIENHIGREKITVSFIAGALGISSRTLQRRLREKNVTLRQCLDEFRREAAARRVESGGEHLSNIGFSLGYSEATAFWRARRRWERNRQDG</sequence>
<comment type="caution">
    <text evidence="3">The sequence shown here is derived from an EMBL/GenBank/DDBJ whole genome shotgun (WGS) entry which is preliminary data.</text>
</comment>
<dbReference type="Proteomes" id="UP000589085">
    <property type="component" value="Unassembled WGS sequence"/>
</dbReference>
<protein>
    <submittedName>
        <fullName evidence="3">AraC family transcriptional regulator</fullName>
    </submittedName>
</protein>
<dbReference type="RefSeq" id="WP_182997392.1">
    <property type="nucleotide sequence ID" value="NZ_JABEQJ010000011.1"/>
</dbReference>
<dbReference type="InterPro" id="IPR018060">
    <property type="entry name" value="HTH_AraC"/>
</dbReference>
<dbReference type="GO" id="GO:0000976">
    <property type="term" value="F:transcription cis-regulatory region binding"/>
    <property type="evidence" value="ECO:0007669"/>
    <property type="project" value="TreeGrafter"/>
</dbReference>
<dbReference type="Gene3D" id="1.10.10.60">
    <property type="entry name" value="Homeodomain-like"/>
    <property type="match status" value="1"/>
</dbReference>
<dbReference type="PANTHER" id="PTHR47894:SF4">
    <property type="entry name" value="HTH-TYPE TRANSCRIPTIONAL REGULATOR GADX"/>
    <property type="match status" value="1"/>
</dbReference>
<evidence type="ECO:0000259" key="2">
    <source>
        <dbReference type="PROSITE" id="PS01124"/>
    </source>
</evidence>
<feature type="domain" description="HTH araC/xylS-type" evidence="2">
    <location>
        <begin position="242"/>
        <end position="328"/>
    </location>
</feature>
<evidence type="ECO:0000256" key="1">
    <source>
        <dbReference type="ARBA" id="ARBA00023125"/>
    </source>
</evidence>
<organism evidence="3 4">
    <name type="scientific">Gluconacetobacter sacchari</name>
    <dbReference type="NCBI Taxonomy" id="92759"/>
    <lineage>
        <taxon>Bacteria</taxon>
        <taxon>Pseudomonadati</taxon>
        <taxon>Pseudomonadota</taxon>
        <taxon>Alphaproteobacteria</taxon>
        <taxon>Acetobacterales</taxon>
        <taxon>Acetobacteraceae</taxon>
        <taxon>Gluconacetobacter</taxon>
    </lineage>
</organism>
<dbReference type="AlphaFoldDB" id="A0A7W4ICT2"/>
<reference evidence="3 4" key="1">
    <citation type="submission" date="2020-04" db="EMBL/GenBank/DDBJ databases">
        <title>Description of novel Gluconacetobacter.</title>
        <authorList>
            <person name="Sombolestani A."/>
        </authorList>
    </citation>
    <scope>NUCLEOTIDE SEQUENCE [LARGE SCALE GENOMIC DNA]</scope>
    <source>
        <strain evidence="3 4">LMG 19747</strain>
    </source>
</reference>
<dbReference type="Pfam" id="PF12625">
    <property type="entry name" value="Arabinose_bd"/>
    <property type="match status" value="1"/>
</dbReference>
<dbReference type="Pfam" id="PF12833">
    <property type="entry name" value="HTH_18"/>
    <property type="match status" value="1"/>
</dbReference>
<evidence type="ECO:0000313" key="4">
    <source>
        <dbReference type="Proteomes" id="UP000589085"/>
    </source>
</evidence>
<dbReference type="GO" id="GO:0003700">
    <property type="term" value="F:DNA-binding transcription factor activity"/>
    <property type="evidence" value="ECO:0007669"/>
    <property type="project" value="InterPro"/>
</dbReference>
<dbReference type="EMBL" id="JABEQJ010000011">
    <property type="protein sequence ID" value="MBB2160531.1"/>
    <property type="molecule type" value="Genomic_DNA"/>
</dbReference>
<proteinExistence type="predicted"/>
<gene>
    <name evidence="3" type="ORF">HLH48_10145</name>
</gene>